<dbReference type="VEuPathDB" id="FungiDB:PYU1_G002842"/>
<dbReference type="HOGENOM" id="CLU_3400294_0_0_1"/>
<dbReference type="AlphaFoldDB" id="K3WD04"/>
<sequence length="31" mass="3551">MLWQQQTLVTEFDEQAIITQASAHTSVSHCF</sequence>
<reference evidence="2" key="2">
    <citation type="submission" date="2010-04" db="EMBL/GenBank/DDBJ databases">
        <authorList>
            <person name="Buell R."/>
            <person name="Hamilton J."/>
            <person name="Hostetler J."/>
        </authorList>
    </citation>
    <scope>NUCLEOTIDE SEQUENCE [LARGE SCALE GENOMIC DNA]</scope>
    <source>
        <strain evidence="2">DAOM:BR144</strain>
    </source>
</reference>
<reference evidence="2" key="1">
    <citation type="journal article" date="2010" name="Genome Biol.">
        <title>Genome sequence of the necrotrophic plant pathogen Pythium ultimum reveals original pathogenicity mechanisms and effector repertoire.</title>
        <authorList>
            <person name="Levesque C.A."/>
            <person name="Brouwer H."/>
            <person name="Cano L."/>
            <person name="Hamilton J.P."/>
            <person name="Holt C."/>
            <person name="Huitema E."/>
            <person name="Raffaele S."/>
            <person name="Robideau G.P."/>
            <person name="Thines M."/>
            <person name="Win J."/>
            <person name="Zerillo M.M."/>
            <person name="Beakes G.W."/>
            <person name="Boore J.L."/>
            <person name="Busam D."/>
            <person name="Dumas B."/>
            <person name="Ferriera S."/>
            <person name="Fuerstenberg S.I."/>
            <person name="Gachon C.M."/>
            <person name="Gaulin E."/>
            <person name="Govers F."/>
            <person name="Grenville-Briggs L."/>
            <person name="Horner N."/>
            <person name="Hostetler J."/>
            <person name="Jiang R.H."/>
            <person name="Johnson J."/>
            <person name="Krajaejun T."/>
            <person name="Lin H."/>
            <person name="Meijer H.J."/>
            <person name="Moore B."/>
            <person name="Morris P."/>
            <person name="Phuntmart V."/>
            <person name="Puiu D."/>
            <person name="Shetty J."/>
            <person name="Stajich J.E."/>
            <person name="Tripathy S."/>
            <person name="Wawra S."/>
            <person name="van West P."/>
            <person name="Whitty B.R."/>
            <person name="Coutinho P.M."/>
            <person name="Henrissat B."/>
            <person name="Martin F."/>
            <person name="Thomas P.D."/>
            <person name="Tyler B.M."/>
            <person name="De Vries R.P."/>
            <person name="Kamoun S."/>
            <person name="Yandell M."/>
            <person name="Tisserat N."/>
            <person name="Buell C.R."/>
        </authorList>
    </citation>
    <scope>NUCLEOTIDE SEQUENCE</scope>
    <source>
        <strain evidence="2">DAOM:BR144</strain>
    </source>
</reference>
<dbReference type="EnsemblProtists" id="PYU1_T002845">
    <property type="protein sequence ID" value="PYU1_T002845"/>
    <property type="gene ID" value="PYU1_G002842"/>
</dbReference>
<dbReference type="EMBL" id="GL376628">
    <property type="status" value="NOT_ANNOTATED_CDS"/>
    <property type="molecule type" value="Genomic_DNA"/>
</dbReference>
<accession>K3WD04</accession>
<organism evidence="1 2">
    <name type="scientific">Globisporangium ultimum (strain ATCC 200006 / CBS 805.95 / DAOM BR144)</name>
    <name type="common">Pythium ultimum</name>
    <dbReference type="NCBI Taxonomy" id="431595"/>
    <lineage>
        <taxon>Eukaryota</taxon>
        <taxon>Sar</taxon>
        <taxon>Stramenopiles</taxon>
        <taxon>Oomycota</taxon>
        <taxon>Peronosporomycetes</taxon>
        <taxon>Pythiales</taxon>
        <taxon>Pythiaceae</taxon>
        <taxon>Globisporangium</taxon>
    </lineage>
</organism>
<dbReference type="Proteomes" id="UP000019132">
    <property type="component" value="Unassembled WGS sequence"/>
</dbReference>
<keyword evidence="2" id="KW-1185">Reference proteome</keyword>
<reference evidence="1" key="3">
    <citation type="submission" date="2015-02" db="UniProtKB">
        <authorList>
            <consortium name="EnsemblProtists"/>
        </authorList>
    </citation>
    <scope>IDENTIFICATION</scope>
    <source>
        <strain evidence="1">DAOM BR144</strain>
    </source>
</reference>
<name>K3WD04_GLOUD</name>
<dbReference type="InParanoid" id="K3WD04"/>
<protein>
    <submittedName>
        <fullName evidence="1">Uncharacterized protein</fullName>
    </submittedName>
</protein>
<evidence type="ECO:0000313" key="1">
    <source>
        <dbReference type="EnsemblProtists" id="PYU1_T002845"/>
    </source>
</evidence>
<evidence type="ECO:0000313" key="2">
    <source>
        <dbReference type="Proteomes" id="UP000019132"/>
    </source>
</evidence>
<proteinExistence type="predicted"/>